<feature type="transmembrane region" description="Helical" evidence="1">
    <location>
        <begin position="45"/>
        <end position="66"/>
    </location>
</feature>
<feature type="transmembrane region" description="Helical" evidence="1">
    <location>
        <begin position="6"/>
        <end position="24"/>
    </location>
</feature>
<dbReference type="EMBL" id="JAYMYY010000003">
    <property type="protein sequence ID" value="MEO3990700.1"/>
    <property type="molecule type" value="Genomic_DNA"/>
</dbReference>
<feature type="transmembrane region" description="Helical" evidence="1">
    <location>
        <begin position="197"/>
        <end position="221"/>
    </location>
</feature>
<accession>A0ABV0HJS5</accession>
<sequence>MTKYFLIISLTALTFRLFLKKLHWLLSKRAHCDYLFMISISACRLTFIIGLYVLSLAFLVGITMSICRTSYGVVNQICHVEHVMEYTLGFGLFIIMSSCCVPYFFIKQIEVTDDGAAIDGIGVSWSLKKMGRQKESACFIQVHTDAKKGLYLFVNIQQLSQMLRKKITLDSQGLIPSARREKYLIDILNVRKKDSTLNFLSCGLITAIVVAICVVSSAFIMA</sequence>
<proteinExistence type="predicted"/>
<evidence type="ECO:0000256" key="1">
    <source>
        <dbReference type="SAM" id="Phobius"/>
    </source>
</evidence>
<keyword evidence="1" id="KW-0472">Membrane</keyword>
<reference evidence="2 3" key="1">
    <citation type="submission" date="2024-01" db="EMBL/GenBank/DDBJ databases">
        <title>Pseudocitrobacter sp. Endophytic strain Cyp-38L.</title>
        <authorList>
            <person name="Amer M.A."/>
            <person name="Hamed S.M."/>
        </authorList>
    </citation>
    <scope>NUCLEOTIDE SEQUENCE [LARGE SCALE GENOMIC DNA]</scope>
    <source>
        <strain evidence="2 3">Cyp38S</strain>
    </source>
</reference>
<evidence type="ECO:0000313" key="2">
    <source>
        <dbReference type="EMBL" id="MEO3990700.1"/>
    </source>
</evidence>
<evidence type="ECO:0000313" key="3">
    <source>
        <dbReference type="Proteomes" id="UP001444146"/>
    </source>
</evidence>
<keyword evidence="3" id="KW-1185">Reference proteome</keyword>
<gene>
    <name evidence="2" type="ORF">VSR74_12855</name>
</gene>
<feature type="transmembrane region" description="Helical" evidence="1">
    <location>
        <begin position="86"/>
        <end position="106"/>
    </location>
</feature>
<keyword evidence="1" id="KW-1133">Transmembrane helix</keyword>
<keyword evidence="1" id="KW-0812">Transmembrane</keyword>
<dbReference type="Proteomes" id="UP001444146">
    <property type="component" value="Unassembled WGS sequence"/>
</dbReference>
<name>A0ABV0HJS5_9ENTR</name>
<dbReference type="RefSeq" id="WP_347795100.1">
    <property type="nucleotide sequence ID" value="NZ_JAYMYY010000003.1"/>
</dbReference>
<organism evidence="2 3">
    <name type="scientific">Pseudocitrobacter cyperus</name>
    <dbReference type="NCBI Taxonomy" id="3112843"/>
    <lineage>
        <taxon>Bacteria</taxon>
        <taxon>Pseudomonadati</taxon>
        <taxon>Pseudomonadota</taxon>
        <taxon>Gammaproteobacteria</taxon>
        <taxon>Enterobacterales</taxon>
        <taxon>Enterobacteriaceae</taxon>
        <taxon>Pseudocitrobacter</taxon>
    </lineage>
</organism>
<protein>
    <submittedName>
        <fullName evidence="2">Uncharacterized protein</fullName>
    </submittedName>
</protein>
<comment type="caution">
    <text evidence="2">The sequence shown here is derived from an EMBL/GenBank/DDBJ whole genome shotgun (WGS) entry which is preliminary data.</text>
</comment>